<dbReference type="GO" id="GO:0071949">
    <property type="term" value="F:FAD binding"/>
    <property type="evidence" value="ECO:0007669"/>
    <property type="project" value="InterPro"/>
</dbReference>
<evidence type="ECO:0000259" key="7">
    <source>
        <dbReference type="Pfam" id="PF01494"/>
    </source>
</evidence>
<dbReference type="SUPFAM" id="SSF51905">
    <property type="entry name" value="FAD/NAD(P)-binding domain"/>
    <property type="match status" value="1"/>
</dbReference>
<protein>
    <submittedName>
        <fullName evidence="8">Salicylate 1-monooxygenase</fullName>
    </submittedName>
</protein>
<evidence type="ECO:0000256" key="4">
    <source>
        <dbReference type="ARBA" id="ARBA00023002"/>
    </source>
</evidence>
<evidence type="ECO:0000313" key="8">
    <source>
        <dbReference type="EMBL" id="PPQ35284.1"/>
    </source>
</evidence>
<dbReference type="InterPro" id="IPR050493">
    <property type="entry name" value="FAD-dep_Monooxygenase_BioMet"/>
</dbReference>
<accession>A0A2S6NK44</accession>
<dbReference type="AlphaFoldDB" id="A0A2S6NK44"/>
<dbReference type="RefSeq" id="WP_104518329.1">
    <property type="nucleotide sequence ID" value="NZ_NHRY01000075.1"/>
</dbReference>
<dbReference type="Proteomes" id="UP000239724">
    <property type="component" value="Unassembled WGS sequence"/>
</dbReference>
<keyword evidence="2" id="KW-0285">Flavoprotein</keyword>
<name>A0A2S6NK44_RHOGL</name>
<reference evidence="8 9" key="1">
    <citation type="journal article" date="2018" name="Arch. Microbiol.">
        <title>New insights into the metabolic potential of the phototrophic purple bacterium Rhodopila globiformis DSM 161(T) from its draft genome sequence and evidence for a vanadium-dependent nitrogenase.</title>
        <authorList>
            <person name="Imhoff J.F."/>
            <person name="Rahn T."/>
            <person name="Kunzel S."/>
            <person name="Neulinger S.C."/>
        </authorList>
    </citation>
    <scope>NUCLEOTIDE SEQUENCE [LARGE SCALE GENOMIC DNA]</scope>
    <source>
        <strain evidence="8 9">DSM 161</strain>
    </source>
</reference>
<dbReference type="Gene3D" id="3.50.50.60">
    <property type="entry name" value="FAD/NAD(P)-binding domain"/>
    <property type="match status" value="1"/>
</dbReference>
<organism evidence="8 9">
    <name type="scientific">Rhodopila globiformis</name>
    <name type="common">Rhodopseudomonas globiformis</name>
    <dbReference type="NCBI Taxonomy" id="1071"/>
    <lineage>
        <taxon>Bacteria</taxon>
        <taxon>Pseudomonadati</taxon>
        <taxon>Pseudomonadota</taxon>
        <taxon>Alphaproteobacteria</taxon>
        <taxon>Acetobacterales</taxon>
        <taxon>Acetobacteraceae</taxon>
        <taxon>Rhodopila</taxon>
    </lineage>
</organism>
<feature type="domain" description="FAD-binding" evidence="7">
    <location>
        <begin position="8"/>
        <end position="349"/>
    </location>
</feature>
<dbReference type="OrthoDB" id="4230779at2"/>
<dbReference type="PROSITE" id="PS51257">
    <property type="entry name" value="PROKAR_LIPOPROTEIN"/>
    <property type="match status" value="1"/>
</dbReference>
<dbReference type="PANTHER" id="PTHR13789">
    <property type="entry name" value="MONOOXYGENASE"/>
    <property type="match status" value="1"/>
</dbReference>
<dbReference type="InterPro" id="IPR036188">
    <property type="entry name" value="FAD/NAD-bd_sf"/>
</dbReference>
<comment type="caution">
    <text evidence="8">The sequence shown here is derived from an EMBL/GenBank/DDBJ whole genome shotgun (WGS) entry which is preliminary data.</text>
</comment>
<dbReference type="Pfam" id="PF01494">
    <property type="entry name" value="FAD_binding_3"/>
    <property type="match status" value="1"/>
</dbReference>
<dbReference type="SUPFAM" id="SSF54373">
    <property type="entry name" value="FAD-linked reductases, C-terminal domain"/>
    <property type="match status" value="1"/>
</dbReference>
<keyword evidence="3" id="KW-0274">FAD</keyword>
<dbReference type="PRINTS" id="PR00420">
    <property type="entry name" value="RNGMNOXGNASE"/>
</dbReference>
<evidence type="ECO:0000313" key="9">
    <source>
        <dbReference type="Proteomes" id="UP000239724"/>
    </source>
</evidence>
<sequence length="378" mass="41785">MPQRKPRIAIIGAGIGGLTAAACLRRIGLDVRVYEQARGFTRLGAGIQQAPNSVRVLYKIGLEDTLLAQAFQPDSNDSRDHDTGALTNSLPLGETVRQRHGVPYFLMHRGDLHAMLADLVPADIIRLDHRLVGLEQGAAGRVRMAFANGETAEADAVIGADGVHSVVREFMLGKEQPRYTGRVAYRTVFPTARVQGVQPYPCVKWWGPDRHIVSYFVNPRRDELYFVTSTPEPDFSVESWSAKGDLATLRAAYESFHPQVRAILAACPDVHKWALVERDPLPRWVEGNVALLGDACHPMTPYMAQGAATSIEDAAILARCLDGVDPDGVHAALCRYQATRKPRTSRIQQTSAQNTWLREPHDADWVYGYDAWTVKLAD</sequence>
<evidence type="ECO:0000256" key="1">
    <source>
        <dbReference type="ARBA" id="ARBA00001974"/>
    </source>
</evidence>
<evidence type="ECO:0000256" key="2">
    <source>
        <dbReference type="ARBA" id="ARBA00022630"/>
    </source>
</evidence>
<keyword evidence="4" id="KW-0560">Oxidoreductase</keyword>
<dbReference type="PANTHER" id="PTHR13789:SF318">
    <property type="entry name" value="GERANYLGERANYL DIPHOSPHATE REDUCTASE"/>
    <property type="match status" value="1"/>
</dbReference>
<evidence type="ECO:0000256" key="6">
    <source>
        <dbReference type="SAM" id="MobiDB-lite"/>
    </source>
</evidence>
<dbReference type="InterPro" id="IPR002938">
    <property type="entry name" value="FAD-bd"/>
</dbReference>
<dbReference type="GO" id="GO:0004497">
    <property type="term" value="F:monooxygenase activity"/>
    <property type="evidence" value="ECO:0007669"/>
    <property type="project" value="UniProtKB-KW"/>
</dbReference>
<keyword evidence="5 8" id="KW-0503">Monooxygenase</keyword>
<keyword evidence="9" id="KW-1185">Reference proteome</keyword>
<evidence type="ECO:0000256" key="5">
    <source>
        <dbReference type="ARBA" id="ARBA00023033"/>
    </source>
</evidence>
<comment type="cofactor">
    <cofactor evidence="1">
        <name>FAD</name>
        <dbReference type="ChEBI" id="CHEBI:57692"/>
    </cofactor>
</comment>
<evidence type="ECO:0000256" key="3">
    <source>
        <dbReference type="ARBA" id="ARBA00022827"/>
    </source>
</evidence>
<dbReference type="EMBL" id="NHRY01000075">
    <property type="protein sequence ID" value="PPQ35284.1"/>
    <property type="molecule type" value="Genomic_DNA"/>
</dbReference>
<gene>
    <name evidence="8" type="ORF">CCS01_08010</name>
</gene>
<proteinExistence type="predicted"/>
<feature type="region of interest" description="Disordered" evidence="6">
    <location>
        <begin position="72"/>
        <end position="91"/>
    </location>
</feature>